<proteinExistence type="predicted"/>
<dbReference type="AlphaFoldDB" id="A0A9D4M8Z8"/>
<evidence type="ECO:0000256" key="1">
    <source>
        <dbReference type="SAM" id="MobiDB-lite"/>
    </source>
</evidence>
<comment type="caution">
    <text evidence="2">The sequence shown here is derived from an EMBL/GenBank/DDBJ whole genome shotgun (WGS) entry which is preliminary data.</text>
</comment>
<dbReference type="Proteomes" id="UP000828390">
    <property type="component" value="Unassembled WGS sequence"/>
</dbReference>
<feature type="region of interest" description="Disordered" evidence="1">
    <location>
        <begin position="29"/>
        <end position="56"/>
    </location>
</feature>
<evidence type="ECO:0000313" key="3">
    <source>
        <dbReference type="Proteomes" id="UP000828390"/>
    </source>
</evidence>
<protein>
    <submittedName>
        <fullName evidence="2">Uncharacterized protein</fullName>
    </submittedName>
</protein>
<organism evidence="2 3">
    <name type="scientific">Dreissena polymorpha</name>
    <name type="common">Zebra mussel</name>
    <name type="synonym">Mytilus polymorpha</name>
    <dbReference type="NCBI Taxonomy" id="45954"/>
    <lineage>
        <taxon>Eukaryota</taxon>
        <taxon>Metazoa</taxon>
        <taxon>Spiralia</taxon>
        <taxon>Lophotrochozoa</taxon>
        <taxon>Mollusca</taxon>
        <taxon>Bivalvia</taxon>
        <taxon>Autobranchia</taxon>
        <taxon>Heteroconchia</taxon>
        <taxon>Euheterodonta</taxon>
        <taxon>Imparidentia</taxon>
        <taxon>Neoheterodontei</taxon>
        <taxon>Myida</taxon>
        <taxon>Dreissenoidea</taxon>
        <taxon>Dreissenidae</taxon>
        <taxon>Dreissena</taxon>
    </lineage>
</organism>
<accession>A0A9D4M8Z8</accession>
<keyword evidence="3" id="KW-1185">Reference proteome</keyword>
<gene>
    <name evidence="2" type="ORF">DPMN_035066</name>
</gene>
<reference evidence="2" key="1">
    <citation type="journal article" date="2019" name="bioRxiv">
        <title>The Genome of the Zebra Mussel, Dreissena polymorpha: A Resource for Invasive Species Research.</title>
        <authorList>
            <person name="McCartney M.A."/>
            <person name="Auch B."/>
            <person name="Kono T."/>
            <person name="Mallez S."/>
            <person name="Zhang Y."/>
            <person name="Obille A."/>
            <person name="Becker A."/>
            <person name="Abrahante J.E."/>
            <person name="Garbe J."/>
            <person name="Badalamenti J.P."/>
            <person name="Herman A."/>
            <person name="Mangelson H."/>
            <person name="Liachko I."/>
            <person name="Sullivan S."/>
            <person name="Sone E.D."/>
            <person name="Koren S."/>
            <person name="Silverstein K.A.T."/>
            <person name="Beckman K.B."/>
            <person name="Gohl D.M."/>
        </authorList>
    </citation>
    <scope>NUCLEOTIDE SEQUENCE</scope>
    <source>
        <strain evidence="2">Duluth1</strain>
        <tissue evidence="2">Whole animal</tissue>
    </source>
</reference>
<reference evidence="2" key="2">
    <citation type="submission" date="2020-11" db="EMBL/GenBank/DDBJ databases">
        <authorList>
            <person name="McCartney M.A."/>
            <person name="Auch B."/>
            <person name="Kono T."/>
            <person name="Mallez S."/>
            <person name="Becker A."/>
            <person name="Gohl D.M."/>
            <person name="Silverstein K.A.T."/>
            <person name="Koren S."/>
            <person name="Bechman K.B."/>
            <person name="Herman A."/>
            <person name="Abrahante J.E."/>
            <person name="Garbe J."/>
        </authorList>
    </citation>
    <scope>NUCLEOTIDE SEQUENCE</scope>
    <source>
        <strain evidence="2">Duluth1</strain>
        <tissue evidence="2">Whole animal</tissue>
    </source>
</reference>
<name>A0A9D4M8Z8_DREPO</name>
<evidence type="ECO:0000313" key="2">
    <source>
        <dbReference type="EMBL" id="KAH3871851.1"/>
    </source>
</evidence>
<dbReference type="EMBL" id="JAIWYP010000002">
    <property type="protein sequence ID" value="KAH3871851.1"/>
    <property type="molecule type" value="Genomic_DNA"/>
</dbReference>
<sequence length="56" mass="6164">MYSHPLEHLPVRIRILKRNPCISGFRGSMSSLQSSTSGFSSLSIGTSQSGQSMRKH</sequence>